<name>A0A0C9SY61_PLICR</name>
<accession>A0A0C9SY61</accession>
<sequence length="124" mass="12458">MFSRIANLFFFAFVLLAAFAAATPWGDGEPTKTVTVTAPASTATEPASACTATNQKCCQSTADSDSAAASSILGLLGVVLEGVEVLVGLNCVSIVGNACSATAVCCEDNSYGNLISIGCVPITL</sequence>
<evidence type="ECO:0000256" key="1">
    <source>
        <dbReference type="ARBA" id="ARBA00004191"/>
    </source>
</evidence>
<evidence type="ECO:0000256" key="2">
    <source>
        <dbReference type="ARBA" id="ARBA00010446"/>
    </source>
</evidence>
<dbReference type="HOGENOM" id="CLU_105134_1_2_1"/>
<keyword evidence="5 6" id="KW-1015">Disulfide bond</keyword>
<dbReference type="GO" id="GO:0005199">
    <property type="term" value="F:structural constituent of cell wall"/>
    <property type="evidence" value="ECO:0007669"/>
    <property type="project" value="InterPro"/>
</dbReference>
<dbReference type="AlphaFoldDB" id="A0A0C9SY61"/>
<evidence type="ECO:0000256" key="3">
    <source>
        <dbReference type="ARBA" id="ARBA00022512"/>
    </source>
</evidence>
<dbReference type="Proteomes" id="UP000053263">
    <property type="component" value="Unassembled WGS sequence"/>
</dbReference>
<comment type="subcellular location">
    <subcellularLocation>
        <location evidence="1 6">Secreted</location>
        <location evidence="1 6">Cell wall</location>
    </subcellularLocation>
</comment>
<dbReference type="CDD" id="cd23507">
    <property type="entry name" value="hydrophobin_I"/>
    <property type="match status" value="1"/>
</dbReference>
<dbReference type="Pfam" id="PF01185">
    <property type="entry name" value="Hydrophobin"/>
    <property type="match status" value="1"/>
</dbReference>
<reference evidence="7 8" key="1">
    <citation type="submission" date="2014-06" db="EMBL/GenBank/DDBJ databases">
        <title>Evolutionary Origins and Diversification of the Mycorrhizal Mutualists.</title>
        <authorList>
            <consortium name="DOE Joint Genome Institute"/>
            <consortium name="Mycorrhizal Genomics Consortium"/>
            <person name="Kohler A."/>
            <person name="Kuo A."/>
            <person name="Nagy L.G."/>
            <person name="Floudas D."/>
            <person name="Copeland A."/>
            <person name="Barry K.W."/>
            <person name="Cichocki N."/>
            <person name="Veneault-Fourrey C."/>
            <person name="LaButti K."/>
            <person name="Lindquist E.A."/>
            <person name="Lipzen A."/>
            <person name="Lundell T."/>
            <person name="Morin E."/>
            <person name="Murat C."/>
            <person name="Riley R."/>
            <person name="Ohm R."/>
            <person name="Sun H."/>
            <person name="Tunlid A."/>
            <person name="Henrissat B."/>
            <person name="Grigoriev I.V."/>
            <person name="Hibbett D.S."/>
            <person name="Martin F."/>
        </authorList>
    </citation>
    <scope>NUCLEOTIDE SEQUENCE [LARGE SCALE GENOMIC DNA]</scope>
    <source>
        <strain evidence="7 8">FD-325 SS-3</strain>
    </source>
</reference>
<organism evidence="7 8">
    <name type="scientific">Plicaturopsis crispa FD-325 SS-3</name>
    <dbReference type="NCBI Taxonomy" id="944288"/>
    <lineage>
        <taxon>Eukaryota</taxon>
        <taxon>Fungi</taxon>
        <taxon>Dikarya</taxon>
        <taxon>Basidiomycota</taxon>
        <taxon>Agaricomycotina</taxon>
        <taxon>Agaricomycetes</taxon>
        <taxon>Agaricomycetidae</taxon>
        <taxon>Amylocorticiales</taxon>
        <taxon>Amylocorticiaceae</taxon>
        <taxon>Plicatura</taxon>
        <taxon>Plicaturopsis crispa</taxon>
    </lineage>
</organism>
<dbReference type="SMART" id="SM00075">
    <property type="entry name" value="HYDRO"/>
    <property type="match status" value="1"/>
</dbReference>
<keyword evidence="6" id="KW-0732">Signal</keyword>
<evidence type="ECO:0000256" key="4">
    <source>
        <dbReference type="ARBA" id="ARBA00022525"/>
    </source>
</evidence>
<dbReference type="GO" id="GO:0009277">
    <property type="term" value="C:fungal-type cell wall"/>
    <property type="evidence" value="ECO:0007669"/>
    <property type="project" value="InterPro"/>
</dbReference>
<proteinExistence type="inferred from homology"/>
<dbReference type="EMBL" id="KN832569">
    <property type="protein sequence ID" value="KII84815.1"/>
    <property type="molecule type" value="Genomic_DNA"/>
</dbReference>
<gene>
    <name evidence="7" type="ORF">PLICRDRAFT_32095</name>
</gene>
<feature type="signal peptide" evidence="6">
    <location>
        <begin position="1"/>
        <end position="22"/>
    </location>
</feature>
<dbReference type="InterPro" id="IPR001338">
    <property type="entry name" value="Class_I_Hydrophobin"/>
</dbReference>
<keyword evidence="3 6" id="KW-0134">Cell wall</keyword>
<evidence type="ECO:0000313" key="8">
    <source>
        <dbReference type="Proteomes" id="UP000053263"/>
    </source>
</evidence>
<keyword evidence="8" id="KW-1185">Reference proteome</keyword>
<protein>
    <recommendedName>
        <fullName evidence="6">Hydrophobin</fullName>
    </recommendedName>
</protein>
<evidence type="ECO:0000313" key="7">
    <source>
        <dbReference type="EMBL" id="KII84815.1"/>
    </source>
</evidence>
<dbReference type="OrthoDB" id="2753034at2759"/>
<evidence type="ECO:0000256" key="5">
    <source>
        <dbReference type="ARBA" id="ARBA00023157"/>
    </source>
</evidence>
<feature type="chain" id="PRO_5013987240" description="Hydrophobin" evidence="6">
    <location>
        <begin position="23"/>
        <end position="124"/>
    </location>
</feature>
<keyword evidence="4 6" id="KW-0964">Secreted</keyword>
<evidence type="ECO:0000256" key="6">
    <source>
        <dbReference type="RuleBase" id="RU365009"/>
    </source>
</evidence>
<comment type="similarity">
    <text evidence="2 6">Belongs to the fungal hydrophobin family.</text>
</comment>